<accession>A0A3D8GL71</accession>
<keyword evidence="6" id="KW-0288">FMN</keyword>
<sequence length="152" mass="16801">MALTNCDTRIGIVYTSVSGNTKDLAECLKTGFLQCGLSPILGEARGFPFEKLKDFDAIIIATYTWGNGEIPGSMRPVYEAFEQQNLKNIVTGIAGTGDRFYPNFCGAVDVFRDMLYVRTTLAASLKVELAPQDSDFPRCIRFVESILKRLGQ</sequence>
<name>A0A3D8GL71_9BACI</name>
<evidence type="ECO:0000256" key="7">
    <source>
        <dbReference type="ARBA" id="ARBA00022982"/>
    </source>
</evidence>
<dbReference type="GO" id="GO:0016651">
    <property type="term" value="F:oxidoreductase activity, acting on NAD(P)H"/>
    <property type="evidence" value="ECO:0007669"/>
    <property type="project" value="UniProtKB-ARBA"/>
</dbReference>
<keyword evidence="7" id="KW-0249">Electron transport</keyword>
<dbReference type="PANTHER" id="PTHR42809:SF1">
    <property type="entry name" value="FLAVODOXIN 1"/>
    <property type="match status" value="1"/>
</dbReference>
<proteinExistence type="inferred from homology"/>
<protein>
    <submittedName>
        <fullName evidence="9">Flavodoxin</fullName>
    </submittedName>
</protein>
<dbReference type="RefSeq" id="WP_115453611.1">
    <property type="nucleotide sequence ID" value="NZ_QNQT01000012.1"/>
</dbReference>
<dbReference type="InterPro" id="IPR029039">
    <property type="entry name" value="Flavoprotein-like_sf"/>
</dbReference>
<comment type="cofactor">
    <cofactor evidence="1">
        <name>FMN</name>
        <dbReference type="ChEBI" id="CHEBI:58210"/>
    </cofactor>
</comment>
<organism evidence="9 10">
    <name type="scientific">Neobacillus piezotolerans</name>
    <dbReference type="NCBI Taxonomy" id="2259171"/>
    <lineage>
        <taxon>Bacteria</taxon>
        <taxon>Bacillati</taxon>
        <taxon>Bacillota</taxon>
        <taxon>Bacilli</taxon>
        <taxon>Bacillales</taxon>
        <taxon>Bacillaceae</taxon>
        <taxon>Neobacillus</taxon>
    </lineage>
</organism>
<dbReference type="EMBL" id="QNQT01000012">
    <property type="protein sequence ID" value="RDU35210.1"/>
    <property type="molecule type" value="Genomic_DNA"/>
</dbReference>
<evidence type="ECO:0000256" key="6">
    <source>
        <dbReference type="ARBA" id="ARBA00022643"/>
    </source>
</evidence>
<comment type="caution">
    <text evidence="9">The sequence shown here is derived from an EMBL/GenBank/DDBJ whole genome shotgun (WGS) entry which is preliminary data.</text>
</comment>
<reference evidence="9 10" key="1">
    <citation type="submission" date="2018-07" db="EMBL/GenBank/DDBJ databases">
        <title>Bacillus sp. YLB-04 draft genome sequence.</title>
        <authorList>
            <person name="Yu L."/>
            <person name="Tang X."/>
        </authorList>
    </citation>
    <scope>NUCLEOTIDE SEQUENCE [LARGE SCALE GENOMIC DNA]</scope>
    <source>
        <strain evidence="9 10">YLB-04</strain>
    </source>
</reference>
<evidence type="ECO:0000256" key="3">
    <source>
        <dbReference type="ARBA" id="ARBA00005267"/>
    </source>
</evidence>
<dbReference type="AlphaFoldDB" id="A0A3D8GL71"/>
<gene>
    <name evidence="9" type="ORF">DRW41_19000</name>
</gene>
<keyword evidence="4" id="KW-0813">Transport</keyword>
<dbReference type="InterPro" id="IPR008254">
    <property type="entry name" value="Flavodoxin/NO_synth"/>
</dbReference>
<dbReference type="PROSITE" id="PS50902">
    <property type="entry name" value="FLAVODOXIN_LIKE"/>
    <property type="match status" value="1"/>
</dbReference>
<dbReference type="InterPro" id="IPR050619">
    <property type="entry name" value="Flavodoxin"/>
</dbReference>
<comment type="function">
    <text evidence="2">Low-potential electron donor to a number of redox enzymes.</text>
</comment>
<evidence type="ECO:0000256" key="1">
    <source>
        <dbReference type="ARBA" id="ARBA00001917"/>
    </source>
</evidence>
<keyword evidence="5" id="KW-0285">Flavoprotein</keyword>
<evidence type="ECO:0000256" key="5">
    <source>
        <dbReference type="ARBA" id="ARBA00022630"/>
    </source>
</evidence>
<dbReference type="Gene3D" id="3.40.50.360">
    <property type="match status" value="1"/>
</dbReference>
<dbReference type="Proteomes" id="UP000257144">
    <property type="component" value="Unassembled WGS sequence"/>
</dbReference>
<evidence type="ECO:0000256" key="2">
    <source>
        <dbReference type="ARBA" id="ARBA00003297"/>
    </source>
</evidence>
<dbReference type="PANTHER" id="PTHR42809">
    <property type="entry name" value="FLAVODOXIN 2"/>
    <property type="match status" value="1"/>
</dbReference>
<evidence type="ECO:0000259" key="8">
    <source>
        <dbReference type="PROSITE" id="PS50902"/>
    </source>
</evidence>
<dbReference type="SUPFAM" id="SSF52218">
    <property type="entry name" value="Flavoproteins"/>
    <property type="match status" value="1"/>
</dbReference>
<evidence type="ECO:0000256" key="4">
    <source>
        <dbReference type="ARBA" id="ARBA00022448"/>
    </source>
</evidence>
<dbReference type="OrthoDB" id="9790745at2"/>
<dbReference type="GO" id="GO:0010181">
    <property type="term" value="F:FMN binding"/>
    <property type="evidence" value="ECO:0007669"/>
    <property type="project" value="InterPro"/>
</dbReference>
<comment type="similarity">
    <text evidence="3">Belongs to the flavodoxin family.</text>
</comment>
<keyword evidence="10" id="KW-1185">Reference proteome</keyword>
<dbReference type="Pfam" id="PF00258">
    <property type="entry name" value="Flavodoxin_1"/>
    <property type="match status" value="1"/>
</dbReference>
<feature type="domain" description="Flavodoxin-like" evidence="8">
    <location>
        <begin position="10"/>
        <end position="147"/>
    </location>
</feature>
<evidence type="ECO:0000313" key="10">
    <source>
        <dbReference type="Proteomes" id="UP000257144"/>
    </source>
</evidence>
<evidence type="ECO:0000313" key="9">
    <source>
        <dbReference type="EMBL" id="RDU35210.1"/>
    </source>
</evidence>